<keyword evidence="3" id="KW-0813">Transport</keyword>
<dbReference type="SUPFAM" id="SSF74653">
    <property type="entry name" value="TolA/TonB C-terminal domain"/>
    <property type="match status" value="1"/>
</dbReference>
<feature type="domain" description="TonB C-terminal" evidence="11">
    <location>
        <begin position="88"/>
        <end position="180"/>
    </location>
</feature>
<dbReference type="AlphaFoldDB" id="A0A1S8D9V6"/>
<keyword evidence="7" id="KW-0653">Protein transport</keyword>
<keyword evidence="4" id="KW-1003">Cell membrane</keyword>
<comment type="similarity">
    <text evidence="2">Belongs to the TonB family.</text>
</comment>
<dbReference type="OrthoDB" id="7280794at2"/>
<dbReference type="GO" id="GO:0005886">
    <property type="term" value="C:plasma membrane"/>
    <property type="evidence" value="ECO:0007669"/>
    <property type="project" value="UniProtKB-SubCell"/>
</dbReference>
<evidence type="ECO:0000313" key="12">
    <source>
        <dbReference type="EMBL" id="ONH84135.1"/>
    </source>
</evidence>
<keyword evidence="6" id="KW-0812">Transmembrane</keyword>
<evidence type="ECO:0000256" key="8">
    <source>
        <dbReference type="ARBA" id="ARBA00022989"/>
    </source>
</evidence>
<evidence type="ECO:0000256" key="5">
    <source>
        <dbReference type="ARBA" id="ARBA00022519"/>
    </source>
</evidence>
<accession>A0A1S8D9V6</accession>
<dbReference type="GO" id="GO:0015031">
    <property type="term" value="P:protein transport"/>
    <property type="evidence" value="ECO:0007669"/>
    <property type="project" value="UniProtKB-KW"/>
</dbReference>
<dbReference type="PROSITE" id="PS52015">
    <property type="entry name" value="TONB_CTD"/>
    <property type="match status" value="1"/>
</dbReference>
<evidence type="ECO:0000256" key="2">
    <source>
        <dbReference type="ARBA" id="ARBA00006555"/>
    </source>
</evidence>
<evidence type="ECO:0000256" key="9">
    <source>
        <dbReference type="ARBA" id="ARBA00023136"/>
    </source>
</evidence>
<gene>
    <name evidence="12" type="ORF">APZ41_006165</name>
</gene>
<dbReference type="Proteomes" id="UP000054844">
    <property type="component" value="Unassembled WGS sequence"/>
</dbReference>
<feature type="non-terminal residue" evidence="12">
    <location>
        <position position="1"/>
    </location>
</feature>
<comment type="caution">
    <text evidence="12">The sequence shown here is derived from an EMBL/GenBank/DDBJ whole genome shotgun (WGS) entry which is preliminary data.</text>
</comment>
<dbReference type="InterPro" id="IPR037682">
    <property type="entry name" value="TonB_C"/>
</dbReference>
<dbReference type="PANTHER" id="PTHR33446">
    <property type="entry name" value="PROTEIN TONB-RELATED"/>
    <property type="match status" value="1"/>
</dbReference>
<dbReference type="InterPro" id="IPR006260">
    <property type="entry name" value="TonB/TolA_C"/>
</dbReference>
<protein>
    <recommendedName>
        <fullName evidence="11">TonB C-terminal domain-containing protein</fullName>
    </recommendedName>
</protein>
<dbReference type="Gene3D" id="3.30.1150.10">
    <property type="match status" value="1"/>
</dbReference>
<dbReference type="RefSeq" id="WP_139341677.1">
    <property type="nucleotide sequence ID" value="NZ_LLWF02000012.1"/>
</dbReference>
<dbReference type="InterPro" id="IPR051045">
    <property type="entry name" value="TonB-dependent_transducer"/>
</dbReference>
<dbReference type="Pfam" id="PF03544">
    <property type="entry name" value="TonB_C"/>
    <property type="match status" value="1"/>
</dbReference>
<dbReference type="EMBL" id="LLWF02000012">
    <property type="protein sequence ID" value="ONH84135.1"/>
    <property type="molecule type" value="Genomic_DNA"/>
</dbReference>
<feature type="region of interest" description="Disordered" evidence="10">
    <location>
        <begin position="1"/>
        <end position="77"/>
    </location>
</feature>
<evidence type="ECO:0000256" key="6">
    <source>
        <dbReference type="ARBA" id="ARBA00022692"/>
    </source>
</evidence>
<evidence type="ECO:0000256" key="10">
    <source>
        <dbReference type="SAM" id="MobiDB-lite"/>
    </source>
</evidence>
<dbReference type="STRING" id="207340.APZ41_006165"/>
<comment type="subcellular location">
    <subcellularLocation>
        <location evidence="1">Cell inner membrane</location>
        <topology evidence="1">Single-pass membrane protein</topology>
        <orientation evidence="1">Periplasmic side</orientation>
    </subcellularLocation>
</comment>
<keyword evidence="9" id="KW-0472">Membrane</keyword>
<evidence type="ECO:0000313" key="13">
    <source>
        <dbReference type="Proteomes" id="UP000054844"/>
    </source>
</evidence>
<sequence>KRQAPAPARPPAPHRAPSPFAGALDLSRGPAVNLSQAVPRPNVRPNATGQGRGLDLSFNTPSPRAPRAASPSDLGTSVRIQGANPGADWMAAFRAWLDRNGYYPQMAAMAGEDGTATVRFTVLKNGRVQDLRLVSRSGSKWLDMGAQAMLRDKTLPPFPEGTRADSTEITLTIDYILIRR</sequence>
<dbReference type="NCBIfam" id="TIGR01352">
    <property type="entry name" value="tonB_Cterm"/>
    <property type="match status" value="1"/>
</dbReference>
<dbReference type="GO" id="GO:0055085">
    <property type="term" value="P:transmembrane transport"/>
    <property type="evidence" value="ECO:0007669"/>
    <property type="project" value="InterPro"/>
</dbReference>
<evidence type="ECO:0000256" key="7">
    <source>
        <dbReference type="ARBA" id="ARBA00022927"/>
    </source>
</evidence>
<evidence type="ECO:0000259" key="11">
    <source>
        <dbReference type="PROSITE" id="PS52015"/>
    </source>
</evidence>
<evidence type="ECO:0000256" key="1">
    <source>
        <dbReference type="ARBA" id="ARBA00004383"/>
    </source>
</evidence>
<name>A0A1S8D9V6_9PROT</name>
<reference evidence="12" key="1">
    <citation type="submission" date="2016-12" db="EMBL/GenBank/DDBJ databases">
        <title>Draft genome sequence of Roseomonas mucosa strain AU37, isolated from a peripheral intravenous catheter.</title>
        <authorList>
            <person name="Choudhury M.A."/>
            <person name="Sidjabat H.E."/>
            <person name="Wailan A.M."/>
            <person name="Zhang L."/>
            <person name="Marsh N.M."/>
            <person name="Rickard C.M."/>
            <person name="Davies M."/>
            <person name="Mcmillan D.J."/>
        </authorList>
    </citation>
    <scope>NUCLEOTIDE SEQUENCE [LARGE SCALE GENOMIC DNA]</scope>
    <source>
        <strain evidence="12">AU37</strain>
    </source>
</reference>
<organism evidence="12 13">
    <name type="scientific">Roseomonas mucosa</name>
    <dbReference type="NCBI Taxonomy" id="207340"/>
    <lineage>
        <taxon>Bacteria</taxon>
        <taxon>Pseudomonadati</taxon>
        <taxon>Pseudomonadota</taxon>
        <taxon>Alphaproteobacteria</taxon>
        <taxon>Acetobacterales</taxon>
        <taxon>Roseomonadaceae</taxon>
        <taxon>Roseomonas</taxon>
    </lineage>
</organism>
<keyword evidence="13" id="KW-1185">Reference proteome</keyword>
<feature type="compositionally biased region" description="Low complexity" evidence="10">
    <location>
        <begin position="61"/>
        <end position="72"/>
    </location>
</feature>
<evidence type="ECO:0000256" key="3">
    <source>
        <dbReference type="ARBA" id="ARBA00022448"/>
    </source>
</evidence>
<feature type="compositionally biased region" description="Pro residues" evidence="10">
    <location>
        <begin position="7"/>
        <end position="16"/>
    </location>
</feature>
<proteinExistence type="inferred from homology"/>
<evidence type="ECO:0000256" key="4">
    <source>
        <dbReference type="ARBA" id="ARBA00022475"/>
    </source>
</evidence>
<keyword evidence="8" id="KW-1133">Transmembrane helix</keyword>
<keyword evidence="5" id="KW-0997">Cell inner membrane</keyword>